<sequence>MVRRKFHLAQESMLVSAAKGFFCAPCSVGQVYREMSLRHMWPADGGLCVDAPYTKAGLVVPPPNPNRMGGTWASSRTTTTTTSGNNDQEMRSAPQSQWQQHSSHQGREEQSAFSPSSREGDAIVVGQPIAYGYPTQQPTAPPPAPTTTDQRFHQQHYPTKPVYGYGDGPQQQQEGQQHQATAPPTASHTASRPSLAAPAERFEELQLPSHHTLLLH</sequence>
<dbReference type="EMBL" id="CYKH01000675">
    <property type="protein sequence ID" value="CUG15366.1"/>
    <property type="molecule type" value="Genomic_DNA"/>
</dbReference>
<evidence type="ECO:0000313" key="2">
    <source>
        <dbReference type="EMBL" id="CUG15366.1"/>
    </source>
</evidence>
<dbReference type="AlphaFoldDB" id="A0A0S4IV29"/>
<dbReference type="OrthoDB" id="1045822at2759"/>
<evidence type="ECO:0000256" key="1">
    <source>
        <dbReference type="SAM" id="MobiDB-lite"/>
    </source>
</evidence>
<feature type="compositionally biased region" description="Low complexity" evidence="1">
    <location>
        <begin position="168"/>
        <end position="194"/>
    </location>
</feature>
<dbReference type="VEuPathDB" id="TriTrypDB:BSAL_75045"/>
<organism evidence="2 3">
    <name type="scientific">Bodo saltans</name>
    <name type="common">Flagellated protozoan</name>
    <dbReference type="NCBI Taxonomy" id="75058"/>
    <lineage>
        <taxon>Eukaryota</taxon>
        <taxon>Discoba</taxon>
        <taxon>Euglenozoa</taxon>
        <taxon>Kinetoplastea</taxon>
        <taxon>Metakinetoplastina</taxon>
        <taxon>Eubodonida</taxon>
        <taxon>Bodonidae</taxon>
        <taxon>Bodo</taxon>
    </lineage>
</organism>
<feature type="region of interest" description="Disordered" evidence="1">
    <location>
        <begin position="132"/>
        <end position="216"/>
    </location>
</feature>
<feature type="region of interest" description="Disordered" evidence="1">
    <location>
        <begin position="60"/>
        <end position="118"/>
    </location>
</feature>
<proteinExistence type="predicted"/>
<accession>A0A0S4IV29</accession>
<name>A0A0S4IV29_BODSA</name>
<dbReference type="Proteomes" id="UP000051952">
    <property type="component" value="Unassembled WGS sequence"/>
</dbReference>
<keyword evidence="3" id="KW-1185">Reference proteome</keyword>
<evidence type="ECO:0000313" key="3">
    <source>
        <dbReference type="Proteomes" id="UP000051952"/>
    </source>
</evidence>
<reference evidence="3" key="1">
    <citation type="submission" date="2015-09" db="EMBL/GenBank/DDBJ databases">
        <authorList>
            <consortium name="Pathogen Informatics"/>
        </authorList>
    </citation>
    <scope>NUCLEOTIDE SEQUENCE [LARGE SCALE GENOMIC DNA]</scope>
    <source>
        <strain evidence="3">Lake Konstanz</strain>
    </source>
</reference>
<gene>
    <name evidence="2" type="ORF">BSAL_75045</name>
</gene>
<protein>
    <submittedName>
        <fullName evidence="2">Uncharacterized protein</fullName>
    </submittedName>
</protein>